<organism evidence="1 2">
    <name type="scientific">Lentzea flava</name>
    <dbReference type="NCBI Taxonomy" id="103732"/>
    <lineage>
        <taxon>Bacteria</taxon>
        <taxon>Bacillati</taxon>
        <taxon>Actinomycetota</taxon>
        <taxon>Actinomycetes</taxon>
        <taxon>Pseudonocardiales</taxon>
        <taxon>Pseudonocardiaceae</taxon>
        <taxon>Lentzea</taxon>
    </lineage>
</organism>
<dbReference type="EMBL" id="BMRE01000012">
    <property type="protein sequence ID" value="GGU39136.1"/>
    <property type="molecule type" value="Genomic_DNA"/>
</dbReference>
<dbReference type="Proteomes" id="UP000649573">
    <property type="component" value="Unassembled WGS sequence"/>
</dbReference>
<protein>
    <submittedName>
        <fullName evidence="1">Uncharacterized protein</fullName>
    </submittedName>
</protein>
<evidence type="ECO:0000313" key="1">
    <source>
        <dbReference type="EMBL" id="GGU39136.1"/>
    </source>
</evidence>
<name>A0ABQ2UL60_9PSEU</name>
<comment type="caution">
    <text evidence="1">The sequence shown here is derived from an EMBL/GenBank/DDBJ whole genome shotgun (WGS) entry which is preliminary data.</text>
</comment>
<dbReference type="InterPro" id="IPR011330">
    <property type="entry name" value="Glyco_hydro/deAcase_b/a-brl"/>
</dbReference>
<dbReference type="SUPFAM" id="SSF88713">
    <property type="entry name" value="Glycoside hydrolase/deacetylase"/>
    <property type="match status" value="1"/>
</dbReference>
<proteinExistence type="predicted"/>
<keyword evidence="2" id="KW-1185">Reference proteome</keyword>
<gene>
    <name evidence="1" type="ORF">GCM10010178_34400</name>
</gene>
<reference evidence="2" key="1">
    <citation type="journal article" date="2019" name="Int. J. Syst. Evol. Microbiol.">
        <title>The Global Catalogue of Microorganisms (GCM) 10K type strain sequencing project: providing services to taxonomists for standard genome sequencing and annotation.</title>
        <authorList>
            <consortium name="The Broad Institute Genomics Platform"/>
            <consortium name="The Broad Institute Genome Sequencing Center for Infectious Disease"/>
            <person name="Wu L."/>
            <person name="Ma J."/>
        </authorList>
    </citation>
    <scope>NUCLEOTIDE SEQUENCE [LARGE SCALE GENOMIC DNA]</scope>
    <source>
        <strain evidence="2">JCM 3296</strain>
    </source>
</reference>
<dbReference type="RefSeq" id="WP_189254679.1">
    <property type="nucleotide sequence ID" value="NZ_BMRE01000012.1"/>
</dbReference>
<evidence type="ECO:0000313" key="2">
    <source>
        <dbReference type="Proteomes" id="UP000649573"/>
    </source>
</evidence>
<accession>A0ABQ2UL60</accession>
<sequence length="167" mass="18584">MTANRQATYVLLDIANDHGWRDYGARIGIWRTIDALDRHGIRAGVPLTRAAVEQYPLLLEAGVPRRWVWLASEPEAIDAIERATGERPRGWSGPAPAPPGLYRVSELDARAVVLRPFARGWPLRHKHLGQTLARLAARPDVWLTTCDDIAEAQLTATPTCMPIHCRA</sequence>